<reference evidence="14 15" key="1">
    <citation type="submission" date="2019-08" db="EMBL/GenBank/DDBJ databases">
        <title>In-depth cultivation of the pig gut microbiome towards novel bacterial diversity and tailored functional studies.</title>
        <authorList>
            <person name="Wylensek D."/>
            <person name="Hitch T.C.A."/>
            <person name="Clavel T."/>
        </authorList>
    </citation>
    <scope>NUCLEOTIDE SEQUENCE [LARGE SCALE GENOMIC DNA]</scope>
    <source>
        <strain evidence="14 15">WCA-693-APC-5D-A</strain>
    </source>
</reference>
<feature type="coiled-coil region" evidence="13">
    <location>
        <begin position="671"/>
        <end position="721"/>
    </location>
</feature>
<dbReference type="InterPro" id="IPR018181">
    <property type="entry name" value="Heat_shock_70_CS"/>
</dbReference>
<evidence type="ECO:0000256" key="9">
    <source>
        <dbReference type="ARBA" id="ARBA00023186"/>
    </source>
</evidence>
<evidence type="ECO:0000256" key="13">
    <source>
        <dbReference type="SAM" id="Coils"/>
    </source>
</evidence>
<comment type="function">
    <text evidence="1">Acts as a chaperone.</text>
</comment>
<dbReference type="GO" id="GO:0140662">
    <property type="term" value="F:ATP-dependent protein folding chaperone"/>
    <property type="evidence" value="ECO:0007669"/>
    <property type="project" value="InterPro"/>
</dbReference>
<dbReference type="InterPro" id="IPR029047">
    <property type="entry name" value="HSP70_peptide-bd_sf"/>
</dbReference>
<evidence type="ECO:0000256" key="8">
    <source>
        <dbReference type="ARBA" id="ARBA00023016"/>
    </source>
</evidence>
<dbReference type="GO" id="GO:0005524">
    <property type="term" value="F:ATP binding"/>
    <property type="evidence" value="ECO:0007669"/>
    <property type="project" value="UniProtKB-KW"/>
</dbReference>
<dbReference type="Gene3D" id="3.30.420.40">
    <property type="match status" value="2"/>
</dbReference>
<dbReference type="InterPro" id="IPR043129">
    <property type="entry name" value="ATPase_NBD"/>
</dbReference>
<keyword evidence="6" id="KW-0547">Nucleotide-binding</keyword>
<dbReference type="Pfam" id="PF00012">
    <property type="entry name" value="HSP70"/>
    <property type="match status" value="1"/>
</dbReference>
<evidence type="ECO:0000256" key="11">
    <source>
        <dbReference type="ARBA" id="ARBA00030945"/>
    </source>
</evidence>
<dbReference type="EMBL" id="VUNR01000006">
    <property type="protein sequence ID" value="MSU08309.1"/>
    <property type="molecule type" value="Genomic_DNA"/>
</dbReference>
<keyword evidence="8" id="KW-0346">Stress response</keyword>
<dbReference type="CDD" id="cd24029">
    <property type="entry name" value="ASKHA_NBD_HSP70_DnaK_HscA_HscC"/>
    <property type="match status" value="1"/>
</dbReference>
<protein>
    <recommendedName>
        <fullName evidence="3">Chaperone protein DnaK</fullName>
    </recommendedName>
    <alternativeName>
        <fullName evidence="4">Chaperone protein dnaK</fullName>
    </alternativeName>
    <alternativeName>
        <fullName evidence="12">HSP70</fullName>
    </alternativeName>
    <alternativeName>
        <fullName evidence="11">Heat shock 70 kDa protein</fullName>
    </alternativeName>
    <alternativeName>
        <fullName evidence="10">Heat shock protein 70</fullName>
    </alternativeName>
</protein>
<evidence type="ECO:0000256" key="2">
    <source>
        <dbReference type="ARBA" id="ARBA00007381"/>
    </source>
</evidence>
<evidence type="ECO:0000256" key="5">
    <source>
        <dbReference type="ARBA" id="ARBA00022553"/>
    </source>
</evidence>
<evidence type="ECO:0000256" key="10">
    <source>
        <dbReference type="ARBA" id="ARBA00030019"/>
    </source>
</evidence>
<evidence type="ECO:0000256" key="7">
    <source>
        <dbReference type="ARBA" id="ARBA00022840"/>
    </source>
</evidence>
<evidence type="ECO:0000256" key="12">
    <source>
        <dbReference type="ARBA" id="ARBA00033103"/>
    </source>
</evidence>
<evidence type="ECO:0000313" key="15">
    <source>
        <dbReference type="Proteomes" id="UP000433181"/>
    </source>
</evidence>
<comment type="caution">
    <text evidence="14">The sequence shown here is derived from an EMBL/GenBank/DDBJ whole genome shotgun (WGS) entry which is preliminary data.</text>
</comment>
<keyword evidence="13" id="KW-0175">Coiled coil</keyword>
<keyword evidence="15" id="KW-1185">Reference proteome</keyword>
<dbReference type="PRINTS" id="PR00301">
    <property type="entry name" value="HEATSHOCK70"/>
</dbReference>
<keyword evidence="7" id="KW-0067">ATP-binding</keyword>
<comment type="similarity">
    <text evidence="2">Belongs to the heat shock protein 70 family.</text>
</comment>
<proteinExistence type="inferred from homology"/>
<organism evidence="14 15">
    <name type="scientific">Anaerovibrio slackiae</name>
    <dbReference type="NCBI Taxonomy" id="2652309"/>
    <lineage>
        <taxon>Bacteria</taxon>
        <taxon>Bacillati</taxon>
        <taxon>Bacillota</taxon>
        <taxon>Negativicutes</taxon>
        <taxon>Selenomonadales</taxon>
        <taxon>Selenomonadaceae</taxon>
        <taxon>Anaerovibrio</taxon>
    </lineage>
</organism>
<evidence type="ECO:0000256" key="4">
    <source>
        <dbReference type="ARBA" id="ARBA00017249"/>
    </source>
</evidence>
<dbReference type="InterPro" id="IPR013126">
    <property type="entry name" value="Hsp_70_fam"/>
</dbReference>
<keyword evidence="9" id="KW-0143">Chaperone</keyword>
<dbReference type="Gene3D" id="3.90.640.10">
    <property type="entry name" value="Actin, Chain A, domain 4"/>
    <property type="match status" value="1"/>
</dbReference>
<name>A0A6I2UF72_9FIRM</name>
<dbReference type="SUPFAM" id="SSF53067">
    <property type="entry name" value="Actin-like ATPase domain"/>
    <property type="match status" value="2"/>
</dbReference>
<evidence type="ECO:0000313" key="14">
    <source>
        <dbReference type="EMBL" id="MSU08309.1"/>
    </source>
</evidence>
<dbReference type="AlphaFoldDB" id="A0A6I2UF72"/>
<sequence length="832" mass="92835">MKYYVGIDLGTTNSAISSFDGENVRVWKSKKDQNDVTPSAIYVDKRGKRFYGKDAYLKAAQQPERCATLFKRFMGTSTKIKLGDEELTPEECSAEVLRELYKNLPEEIRSSDEVGVVITVPAAFNQMQNAATLEAAKQAGLGKVALMQEPVAAIMSVMKAGSRDGNFLIFDLGGGTLDVAIAESMSGKVNLLAHGGIAMCGGRDFDRVIMNNVVIPWLRSNYQLPDDFRARDEYKKLLRIAAYKAEVAKIELSSDEVVNIEGETGTFDAAGEEIYLDVELQRSTYDDLIDELVMEAVRTTRETIEKAGLTPQDIDRIIFVGGPTNYKSLRDKVVLEVGVPVGSIEVNPMTAVSEGASIFAESIDWSNEEHGRKSAREQVESGKSLGLSFRYVARSTAPKAKFAIVLAKPVTGYTFEISSRDTGWHSGSMELKNRATLELELFRRGSNHFHVDVFDASGRPVELENSDIEISYTLATVGAILASHSIGVEVCESSSSDKAVLDYLVREGDALPAKGQKKFRATETIRAGSDEAINFKLWEGDMQEDVEDNRFIGHMTITGRDFDFGMIMAGAEIICNYVVNDSGSIDLEISVPSISESFNSDKNFYSRQGGQLDLDKVADKLNYDGKQLMMRVRNLGENLEDGAYMEQLKKAGEVASQAMNVQQDKSDHEELQQLNDAILKMKKELNKIRRGNLQLLREKTLAHFEESYNDFYKEMANQEEDELYHRMFAAARSRIAQPGNGFEEVIDHIRGLNYEVMAKSDKFIIYDFNCMIDSPEDFEDKQAFEALKQRGMNAVVNENIQALREVVDLLWSIKRREDDSDANGVRSNIVRG</sequence>
<dbReference type="PROSITE" id="PS00297">
    <property type="entry name" value="HSP70_1"/>
    <property type="match status" value="1"/>
</dbReference>
<dbReference type="Gene3D" id="2.60.34.10">
    <property type="entry name" value="Substrate Binding Domain Of DNAk, Chain A, domain 1"/>
    <property type="match status" value="1"/>
</dbReference>
<gene>
    <name evidence="14" type="ORF">FYJ84_04805</name>
</gene>
<accession>A0A6I2UF72</accession>
<evidence type="ECO:0000256" key="6">
    <source>
        <dbReference type="ARBA" id="ARBA00022741"/>
    </source>
</evidence>
<dbReference type="Proteomes" id="UP000433181">
    <property type="component" value="Unassembled WGS sequence"/>
</dbReference>
<dbReference type="GeneID" id="96778226"/>
<evidence type="ECO:0000256" key="3">
    <source>
        <dbReference type="ARBA" id="ARBA00014415"/>
    </source>
</evidence>
<keyword evidence="5" id="KW-0597">Phosphoprotein</keyword>
<dbReference type="FunFam" id="3.30.420.40:FF:000028">
    <property type="entry name" value="heat shock 70 kDa protein-like"/>
    <property type="match status" value="1"/>
</dbReference>
<evidence type="ECO:0000256" key="1">
    <source>
        <dbReference type="ARBA" id="ARBA00002290"/>
    </source>
</evidence>
<dbReference type="RefSeq" id="WP_154406471.1">
    <property type="nucleotide sequence ID" value="NZ_VUNR01000006.1"/>
</dbReference>
<dbReference type="PANTHER" id="PTHR19375">
    <property type="entry name" value="HEAT SHOCK PROTEIN 70KDA"/>
    <property type="match status" value="1"/>
</dbReference>